<dbReference type="GO" id="GO:0031593">
    <property type="term" value="F:polyubiquitin modification-dependent protein binding"/>
    <property type="evidence" value="ECO:0007669"/>
    <property type="project" value="TreeGrafter"/>
</dbReference>
<sequence>MNREENPSGGSSEVSQENPENHEGIQNGENISEDWNPVEGDIRATVSNDRHQAQNNNLDTGIHTSNSLSSENYVVVGSSENEMSEEKRFKIVVRPLNGRDLTVEASQTSTIRQLKVLIEVQSGIEAINQRLIFRGRCMLDDDTVGTYIKEDGVIIHLVPYARNQRNEGSAQPASESRSRASGTGGNAANIHNLFAATSGIPGLNTSIGGFPGAMMFGAIRLDGETGLPLEAEDLMQRVLRTFGDAVNGNGIDQNLMNISTGTGDNRNLGSVTFDSFAVGQPTTIPGFSGLISSTERSNQESLSSNTDANRTTTSASTGATANNSANSSATVTGTEGRRSSNTNGANMNRSGSNTDSRLNNNSAQAQGNFRGGNGEGIRGDPMNSNPIGRIGTIVSRIFQAFNQPVGEGIQEGETRSEGRVSQAGIGNGTGLETGARADVGSGANQTVASDRTSGNTTSQDVRGRVISSPASGLSWTQIASSGALNTGRTGVLPIGRPGLAVATIPISNFSIPITIRATSSTGIPSINLSQSSNTVASVAAPAQGESASARAPTDTGSTPSSNTNVSEAYRTSSNNFFRNISNVLEESANQLRTVAAGIREMSGLEGPSRTEQNREGSSSSSSLPPIPSSVSSRSISGENLALSGQTSDYIQHHSHRLYISNEVVHRFLPWDSLNELMDILERDCGWRRPRITIPPPVDSIDASPLAIFISVYLQAMSIVQSNLMQIQAWQERFARLDIPRLCYTVHLLALISHISAHIGSLLAWLFQNMAQHVEQDRLIEGLQWNRSSNEIENPIDIVEKRQDTSEETKGMDVDEETPCELIGEDILNNANLNQDNQDIKDNTGNVAKMFERDSSSFGFNNANTNSSSNVGYDQNNEEIINKLPDEIREKWERWTGNPQNFSRNVFASFSTRPFSDTYQQGDVFSSSSSFGFSQPSNENGNTSGSRINSHPSSQELLRMIIHQTEANLNISSSSNSRNYTNIQAEYRSMLIRDLINIARNDSDFLNNRSRFPYLQRIISLLYE</sequence>
<feature type="region of interest" description="Disordered" evidence="1">
    <location>
        <begin position="408"/>
        <end position="463"/>
    </location>
</feature>
<feature type="compositionally biased region" description="Low complexity" evidence="1">
    <location>
        <begin position="311"/>
        <end position="334"/>
    </location>
</feature>
<feature type="compositionally biased region" description="Polar residues" evidence="1">
    <location>
        <begin position="339"/>
        <end position="367"/>
    </location>
</feature>
<feature type="region of interest" description="Disordered" evidence="1">
    <location>
        <begin position="600"/>
        <end position="634"/>
    </location>
</feature>
<feature type="domain" description="Ubiquitin-like" evidence="2">
    <location>
        <begin position="89"/>
        <end position="158"/>
    </location>
</feature>
<evidence type="ECO:0000259" key="2">
    <source>
        <dbReference type="PROSITE" id="PS50053"/>
    </source>
</evidence>
<dbReference type="AlphaFoldDB" id="A0A7S7LIU9"/>
<dbReference type="GO" id="GO:0071818">
    <property type="term" value="C:BAT3 complex"/>
    <property type="evidence" value="ECO:0007669"/>
    <property type="project" value="TreeGrafter"/>
</dbReference>
<dbReference type="GO" id="GO:0051787">
    <property type="term" value="F:misfolded protein binding"/>
    <property type="evidence" value="ECO:0007669"/>
    <property type="project" value="TreeGrafter"/>
</dbReference>
<feature type="compositionally biased region" description="Polar residues" evidence="1">
    <location>
        <begin position="442"/>
        <end position="460"/>
    </location>
</feature>
<organism evidence="3 4">
    <name type="scientific">Cryptosporidium parvum</name>
    <dbReference type="NCBI Taxonomy" id="5807"/>
    <lineage>
        <taxon>Eukaryota</taxon>
        <taxon>Sar</taxon>
        <taxon>Alveolata</taxon>
        <taxon>Apicomplexa</taxon>
        <taxon>Conoidasida</taxon>
        <taxon>Coccidia</taxon>
        <taxon>Eucoccidiorida</taxon>
        <taxon>Eimeriorina</taxon>
        <taxon>Cryptosporidiidae</taxon>
        <taxon>Cryptosporidium</taxon>
    </lineage>
</organism>
<dbReference type="PROSITE" id="PS50053">
    <property type="entry name" value="UBIQUITIN_2"/>
    <property type="match status" value="1"/>
</dbReference>
<feature type="compositionally biased region" description="Polar residues" evidence="1">
    <location>
        <begin position="554"/>
        <end position="567"/>
    </location>
</feature>
<dbReference type="InterPro" id="IPR000626">
    <property type="entry name" value="Ubiquitin-like_dom"/>
</dbReference>
<feature type="compositionally biased region" description="Polar residues" evidence="1">
    <location>
        <begin position="8"/>
        <end position="18"/>
    </location>
</feature>
<feature type="region of interest" description="Disordered" evidence="1">
    <location>
        <begin position="287"/>
        <end position="388"/>
    </location>
</feature>
<dbReference type="GO" id="GO:0036503">
    <property type="term" value="P:ERAD pathway"/>
    <property type="evidence" value="ECO:0007669"/>
    <property type="project" value="TreeGrafter"/>
</dbReference>
<evidence type="ECO:0000313" key="4">
    <source>
        <dbReference type="Proteomes" id="UP000593906"/>
    </source>
</evidence>
<dbReference type="PANTHER" id="PTHR15204:SF0">
    <property type="entry name" value="LARGE PROLINE-RICH PROTEIN BAG6"/>
    <property type="match status" value="1"/>
</dbReference>
<proteinExistence type="predicted"/>
<dbReference type="OMA" id="NIRDSWI"/>
<dbReference type="Gene3D" id="3.10.20.90">
    <property type="entry name" value="Phosphatidylinositol 3-kinase Catalytic Subunit, Chain A, domain 1"/>
    <property type="match status" value="1"/>
</dbReference>
<feature type="compositionally biased region" description="Low complexity" evidence="1">
    <location>
        <begin position="617"/>
        <end position="634"/>
    </location>
</feature>
<feature type="compositionally biased region" description="Polar residues" evidence="1">
    <location>
        <begin position="287"/>
        <end position="310"/>
    </location>
</feature>
<evidence type="ECO:0000256" key="1">
    <source>
        <dbReference type="SAM" id="MobiDB-lite"/>
    </source>
</evidence>
<protein>
    <recommendedName>
        <fullName evidence="2">Ubiquitin-like domain-containing protein</fullName>
    </recommendedName>
</protein>
<dbReference type="SMART" id="SM00213">
    <property type="entry name" value="UBQ"/>
    <property type="match status" value="1"/>
</dbReference>
<dbReference type="VEuPathDB" id="CryptoDB:CPATCC_0032300"/>
<feature type="compositionally biased region" description="Polar residues" evidence="1">
    <location>
        <begin position="934"/>
        <end position="949"/>
    </location>
</feature>
<feature type="region of interest" description="Disordered" evidence="1">
    <location>
        <begin position="926"/>
        <end position="949"/>
    </location>
</feature>
<dbReference type="PANTHER" id="PTHR15204">
    <property type="entry name" value="LARGE PROLINE-RICH PROTEIN BAG6"/>
    <property type="match status" value="1"/>
</dbReference>
<feature type="region of interest" description="Disordered" evidence="1">
    <location>
        <begin position="537"/>
        <end position="567"/>
    </location>
</feature>
<gene>
    <name evidence="3" type="ORF">CPATCC_001123</name>
</gene>
<dbReference type="EMBL" id="CP044420">
    <property type="protein sequence ID" value="QOY42483.1"/>
    <property type="molecule type" value="Genomic_DNA"/>
</dbReference>
<evidence type="ECO:0000313" key="3">
    <source>
        <dbReference type="EMBL" id="QOY42483.1"/>
    </source>
</evidence>
<name>A0A7S7LIU9_CRYPV</name>
<dbReference type="SUPFAM" id="SSF54236">
    <property type="entry name" value="Ubiquitin-like"/>
    <property type="match status" value="1"/>
</dbReference>
<dbReference type="Pfam" id="PF00240">
    <property type="entry name" value="ubiquitin"/>
    <property type="match status" value="1"/>
</dbReference>
<dbReference type="Proteomes" id="UP000593906">
    <property type="component" value="Chromosome 3"/>
</dbReference>
<accession>A0A7S7LIU9</accession>
<dbReference type="InterPro" id="IPR029071">
    <property type="entry name" value="Ubiquitin-like_domsf"/>
</dbReference>
<reference evidence="3 4" key="1">
    <citation type="submission" date="2019-09" db="EMBL/GenBank/DDBJ databases">
        <title>Consistent, comparative and evidence-based genome assembly and annotation for Cryptosporidium parvum, C. hominis and C. tyzzeri.</title>
        <authorList>
            <person name="Baptista R.P."/>
            <person name="Li Y."/>
            <person name="Sateriale A."/>
            <person name="Ansell B."/>
            <person name="Jex A."/>
            <person name="Sanders M."/>
            <person name="Brooks K."/>
            <person name="Tracey A."/>
            <person name="Berriman M."/>
            <person name="Striepen B."/>
            <person name="Cotton J.A."/>
            <person name="Kissinger J.C."/>
        </authorList>
    </citation>
    <scope>NUCLEOTIDE SEQUENCE [LARGE SCALE GENOMIC DNA]</scope>
    <source>
        <strain evidence="3 4">IOWA-ATCC</strain>
    </source>
</reference>
<feature type="region of interest" description="Disordered" evidence="1">
    <location>
        <begin position="1"/>
        <end position="36"/>
    </location>
</feature>